<dbReference type="PANTHER" id="PTHR36837:SF5">
    <property type="entry name" value="POLY-3-HYDROXYBUTYRATE SYNTHASE"/>
    <property type="match status" value="1"/>
</dbReference>
<protein>
    <submittedName>
        <fullName evidence="7">Class I poly(R)-hydroxyalkanoic acid synthase</fullName>
    </submittedName>
</protein>
<keyword evidence="8" id="KW-1185">Reference proteome</keyword>
<dbReference type="Proteomes" id="UP000306113">
    <property type="component" value="Unassembled WGS sequence"/>
</dbReference>
<feature type="domain" description="Poly-beta-hydroxybutyrate polymerase N-terminal" evidence="6">
    <location>
        <begin position="105"/>
        <end position="276"/>
    </location>
</feature>
<feature type="coiled-coil region" evidence="5">
    <location>
        <begin position="5"/>
        <end position="32"/>
    </location>
</feature>
<dbReference type="InterPro" id="IPR029058">
    <property type="entry name" value="AB_hydrolase_fold"/>
</dbReference>
<dbReference type="Pfam" id="PF07167">
    <property type="entry name" value="PhaC_N"/>
    <property type="match status" value="1"/>
</dbReference>
<name>A0A4S3MAX8_9RHOB</name>
<dbReference type="NCBIfam" id="TIGR01838">
    <property type="entry name" value="PHA_synth_I"/>
    <property type="match status" value="1"/>
</dbReference>
<dbReference type="PANTHER" id="PTHR36837">
    <property type="entry name" value="POLY(3-HYDROXYALKANOATE) POLYMERASE SUBUNIT PHAC"/>
    <property type="match status" value="1"/>
</dbReference>
<evidence type="ECO:0000256" key="5">
    <source>
        <dbReference type="SAM" id="Coils"/>
    </source>
</evidence>
<dbReference type="SUPFAM" id="SSF53474">
    <property type="entry name" value="alpha/beta-Hydrolases"/>
    <property type="match status" value="1"/>
</dbReference>
<dbReference type="Gene3D" id="3.40.50.1820">
    <property type="entry name" value="alpha/beta hydrolase"/>
    <property type="match status" value="1"/>
</dbReference>
<evidence type="ECO:0000259" key="6">
    <source>
        <dbReference type="Pfam" id="PF07167"/>
    </source>
</evidence>
<dbReference type="GO" id="GO:0016746">
    <property type="term" value="F:acyltransferase activity"/>
    <property type="evidence" value="ECO:0007669"/>
    <property type="project" value="UniProtKB-KW"/>
</dbReference>
<evidence type="ECO:0000256" key="1">
    <source>
        <dbReference type="ARBA" id="ARBA00004496"/>
    </source>
</evidence>
<keyword evidence="5" id="KW-0175">Coiled coil</keyword>
<dbReference type="GO" id="GO:0005737">
    <property type="term" value="C:cytoplasm"/>
    <property type="evidence" value="ECO:0007669"/>
    <property type="project" value="UniProtKB-SubCell"/>
</dbReference>
<keyword evidence="4" id="KW-0012">Acyltransferase</keyword>
<dbReference type="InterPro" id="IPR051321">
    <property type="entry name" value="PHA/PHB_synthase"/>
</dbReference>
<dbReference type="EMBL" id="SSMD01000002">
    <property type="protein sequence ID" value="THD75753.1"/>
    <property type="molecule type" value="Genomic_DNA"/>
</dbReference>
<evidence type="ECO:0000256" key="2">
    <source>
        <dbReference type="ARBA" id="ARBA00022490"/>
    </source>
</evidence>
<comment type="caution">
    <text evidence="7">The sequence shown here is derived from an EMBL/GenBank/DDBJ whole genome shotgun (WGS) entry which is preliminary data.</text>
</comment>
<comment type="subcellular location">
    <subcellularLocation>
        <location evidence="1">Cytoplasm</location>
    </subcellularLocation>
</comment>
<dbReference type="GO" id="GO:0042619">
    <property type="term" value="P:poly-hydroxybutyrate biosynthetic process"/>
    <property type="evidence" value="ECO:0007669"/>
    <property type="project" value="InterPro"/>
</dbReference>
<proteinExistence type="predicted"/>
<accession>A0A4S3MAX8</accession>
<evidence type="ECO:0000313" key="8">
    <source>
        <dbReference type="Proteomes" id="UP000306113"/>
    </source>
</evidence>
<evidence type="ECO:0000256" key="4">
    <source>
        <dbReference type="ARBA" id="ARBA00023315"/>
    </source>
</evidence>
<reference evidence="7 8" key="1">
    <citation type="submission" date="2019-04" db="EMBL/GenBank/DDBJ databases">
        <title>Draft genome sequence of Youngimonas vesicularis.</title>
        <authorList>
            <person name="Hameed A."/>
        </authorList>
    </citation>
    <scope>NUCLEOTIDE SEQUENCE [LARGE SCALE GENOMIC DNA]</scope>
    <source>
        <strain evidence="7 8">CC-AMW-E</strain>
    </source>
</reference>
<dbReference type="InterPro" id="IPR010941">
    <property type="entry name" value="PhaC_N"/>
</dbReference>
<gene>
    <name evidence="7" type="primary">phaC</name>
    <name evidence="7" type="ORF">E7681_04675</name>
</gene>
<evidence type="ECO:0000313" key="7">
    <source>
        <dbReference type="EMBL" id="THD75753.1"/>
    </source>
</evidence>
<sequence>MTTKEDVAGENLERLNANLAKVEELSKRLIAAMSSRKAANPTLNGPDQEMFMNAATSYWQEMAKNPARLFETQMEYWGKSVRHFLEAQQAMAQGMEAPEDSTPTDRRFSNPLWKTNPYFNYIKQQYMLNSEALKNAVDNMPDLDKTERRRLTYFTQQIVDLMSPTNFLGTNPDALEKAIKTDGESLVKGLENLVADIEASGGELLVRLSDVNAFKVGENIGATPGSVIYRNRMMELIQYKPTTEEVHATPLIIFPPWINKFYIMDLKQENSLIKWITDQGYTLYVVSWVNPDESYADTGLEDYIQDGYLTAIREVKAITGQDQVNVIGYCIAGTTLSMTLAWMKHQGDNSVKSATFFTALTDFSDQGEFTPFLQDDFIDGIEKEVDEHGVLRSFIMSRTFSFLRSNDLVYGPAIRSYMLGEAPPAFDLLFWNGDSTNLPGKMTKQYLRKLCQANEFAEGGIELMDDRLQIADVDIPVFFIACETDHIAAWKDSYRGAQKMGSSNKTFLVSESGHIAGIVNPPSKKKYGHYTNTDMSGTPDEWMKGAKFHEGSWWPRWESWLAKRSGKMVPAREPGDSSHPVLCAAPGTYVLPRSTR</sequence>
<keyword evidence="2" id="KW-0963">Cytoplasm</keyword>
<keyword evidence="3" id="KW-0808">Transferase</keyword>
<organism evidence="7 8">
    <name type="scientific">Thalassobius vesicularis</name>
    <dbReference type="NCBI Taxonomy" id="1294297"/>
    <lineage>
        <taxon>Bacteria</taxon>
        <taxon>Pseudomonadati</taxon>
        <taxon>Pseudomonadota</taxon>
        <taxon>Alphaproteobacteria</taxon>
        <taxon>Rhodobacterales</taxon>
        <taxon>Roseobacteraceae</taxon>
        <taxon>Thalassovita</taxon>
    </lineage>
</organism>
<evidence type="ECO:0000256" key="3">
    <source>
        <dbReference type="ARBA" id="ARBA00022679"/>
    </source>
</evidence>
<dbReference type="AlphaFoldDB" id="A0A4S3MAX8"/>
<dbReference type="InterPro" id="IPR010963">
    <property type="entry name" value="PHA_synth_I"/>
</dbReference>
<dbReference type="OrthoDB" id="7208816at2"/>
<dbReference type="RefSeq" id="WP_136338116.1">
    <property type="nucleotide sequence ID" value="NZ_SSMD01000002.1"/>
</dbReference>